<dbReference type="EMBL" id="CAESGF010000041">
    <property type="protein sequence ID" value="CAB4365696.1"/>
    <property type="molecule type" value="Genomic_DNA"/>
</dbReference>
<gene>
    <name evidence="3" type="ORF">UFOPK2656_03522</name>
    <name evidence="4" type="ORF">UFOPK3099_02363</name>
    <name evidence="5" type="ORF">UFOPK3267_00897</name>
    <name evidence="6" type="ORF">UFOPK3651_01645</name>
    <name evidence="7" type="ORF">UFOPK3931_02301</name>
    <name evidence="2" type="ORF">UFOPK4189_03438</name>
</gene>
<dbReference type="EMBL" id="CAFBMT010000008">
    <property type="protein sequence ID" value="CAB4933626.1"/>
    <property type="molecule type" value="Genomic_DNA"/>
</dbReference>
<sequence length="377" mass="40301">MSAVGRALYRHPTDLAVEGCLNAIADAGLTRDDIDGAAAFHIEGSAGVVEMIDTLGLKVDWFADLSIGPSQISAIFEAIMAVETGRARHVIVFHSSCEGTVRTTLGKGGSMPGSASATPERVSGMPEWWLPFGAPSAGNHIAMYAQRHMHLYGTTREQMAQIPIVQRRNAGLYDKSIYNTPLTMEDYLNARMITEPFCLFDCDIPIDFCTAIVISSTDATSGLRRPPLAVEATSHALKSRPSWDQFDDLSTMVLRDVGLDLWKHTDLTPGDVDVAGVYDGFTFITMAWLEALGFCGKGESGAFIEGGQRISLDGELPINTNGGQLSSGRMHGWGYLPEVCLQLWGDGGARQVPNGPEVGVVASGGGVFAGAMLVTRS</sequence>
<dbReference type="CDD" id="cd00829">
    <property type="entry name" value="SCP-x_thiolase"/>
    <property type="match status" value="1"/>
</dbReference>
<dbReference type="PANTHER" id="PTHR42870">
    <property type="entry name" value="ACETYL-COA C-ACETYLTRANSFERASE"/>
    <property type="match status" value="1"/>
</dbReference>
<dbReference type="InterPro" id="IPR016039">
    <property type="entry name" value="Thiolase-like"/>
</dbReference>
<evidence type="ECO:0000259" key="1">
    <source>
        <dbReference type="Pfam" id="PF22691"/>
    </source>
</evidence>
<dbReference type="EMBL" id="CAEZYF010000042">
    <property type="protein sequence ID" value="CAB4750685.1"/>
    <property type="molecule type" value="Genomic_DNA"/>
</dbReference>
<organism evidence="6">
    <name type="scientific">freshwater metagenome</name>
    <dbReference type="NCBI Taxonomy" id="449393"/>
    <lineage>
        <taxon>unclassified sequences</taxon>
        <taxon>metagenomes</taxon>
        <taxon>ecological metagenomes</taxon>
    </lineage>
</organism>
<dbReference type="SUPFAM" id="SSF53901">
    <property type="entry name" value="Thiolase-like"/>
    <property type="match status" value="2"/>
</dbReference>
<dbReference type="AlphaFoldDB" id="A0A6J7ISB7"/>
<dbReference type="InterPro" id="IPR002155">
    <property type="entry name" value="Thiolase"/>
</dbReference>
<evidence type="ECO:0000313" key="6">
    <source>
        <dbReference type="EMBL" id="CAB4933626.1"/>
    </source>
</evidence>
<evidence type="ECO:0000313" key="7">
    <source>
        <dbReference type="EMBL" id="CAB5003193.1"/>
    </source>
</evidence>
<dbReference type="GO" id="GO:0016747">
    <property type="term" value="F:acyltransferase activity, transferring groups other than amino-acyl groups"/>
    <property type="evidence" value="ECO:0007669"/>
    <property type="project" value="InterPro"/>
</dbReference>
<dbReference type="InterPro" id="IPR055140">
    <property type="entry name" value="Thiolase_C_2"/>
</dbReference>
<protein>
    <submittedName>
        <fullName evidence="6">Unannotated protein</fullName>
    </submittedName>
</protein>
<dbReference type="PANTHER" id="PTHR42870:SF1">
    <property type="entry name" value="NON-SPECIFIC LIPID-TRANSFER PROTEIN-LIKE 2"/>
    <property type="match status" value="1"/>
</dbReference>
<dbReference type="Pfam" id="PF22691">
    <property type="entry name" value="Thiolase_C_1"/>
    <property type="match status" value="1"/>
</dbReference>
<dbReference type="EMBL" id="CAFBIY010000036">
    <property type="protein sequence ID" value="CAB4849325.1"/>
    <property type="molecule type" value="Genomic_DNA"/>
</dbReference>
<reference evidence="6" key="1">
    <citation type="submission" date="2020-05" db="EMBL/GenBank/DDBJ databases">
        <authorList>
            <person name="Chiriac C."/>
            <person name="Salcher M."/>
            <person name="Ghai R."/>
            <person name="Kavagutti S V."/>
        </authorList>
    </citation>
    <scope>NUCLEOTIDE SEQUENCE</scope>
</reference>
<evidence type="ECO:0000313" key="3">
    <source>
        <dbReference type="EMBL" id="CAB4750685.1"/>
    </source>
</evidence>
<dbReference type="Gene3D" id="3.40.47.10">
    <property type="match status" value="1"/>
</dbReference>
<dbReference type="EMBL" id="CAFAAV010000228">
    <property type="protein sequence ID" value="CAB4833548.1"/>
    <property type="molecule type" value="Genomic_DNA"/>
</dbReference>
<name>A0A6J7ISB7_9ZZZZ</name>
<evidence type="ECO:0000313" key="4">
    <source>
        <dbReference type="EMBL" id="CAB4833548.1"/>
    </source>
</evidence>
<dbReference type="PIRSF" id="PIRSF000429">
    <property type="entry name" value="Ac-CoA_Ac_transf"/>
    <property type="match status" value="1"/>
</dbReference>
<evidence type="ECO:0000313" key="2">
    <source>
        <dbReference type="EMBL" id="CAB4365696.1"/>
    </source>
</evidence>
<accession>A0A6J7ISB7</accession>
<feature type="domain" description="Thiolase C-terminal" evidence="1">
    <location>
        <begin position="242"/>
        <end position="371"/>
    </location>
</feature>
<dbReference type="EMBL" id="CAFBOL010000076">
    <property type="protein sequence ID" value="CAB5003193.1"/>
    <property type="molecule type" value="Genomic_DNA"/>
</dbReference>
<proteinExistence type="predicted"/>
<evidence type="ECO:0000313" key="5">
    <source>
        <dbReference type="EMBL" id="CAB4849325.1"/>
    </source>
</evidence>